<dbReference type="RefSeq" id="WP_191279638.1">
    <property type="nucleotide sequence ID" value="NZ_BNAD01000005.1"/>
</dbReference>
<comment type="subcellular location">
    <subcellularLocation>
        <location evidence="1">Cell membrane</location>
        <topology evidence="1">Multi-pass membrane protein</topology>
    </subcellularLocation>
</comment>
<gene>
    <name evidence="8" type="ORF">GCM10011376_23210</name>
</gene>
<evidence type="ECO:0000256" key="3">
    <source>
        <dbReference type="ARBA" id="ARBA00022692"/>
    </source>
</evidence>
<evidence type="ECO:0000313" key="9">
    <source>
        <dbReference type="Proteomes" id="UP000597341"/>
    </source>
</evidence>
<evidence type="ECO:0000256" key="5">
    <source>
        <dbReference type="ARBA" id="ARBA00023136"/>
    </source>
</evidence>
<keyword evidence="3 7" id="KW-0812">Transmembrane</keyword>
<feature type="compositionally biased region" description="Basic and acidic residues" evidence="6">
    <location>
        <begin position="385"/>
        <end position="396"/>
    </location>
</feature>
<dbReference type="Pfam" id="PF02653">
    <property type="entry name" value="BPD_transp_2"/>
    <property type="match status" value="1"/>
</dbReference>
<dbReference type="Proteomes" id="UP000597341">
    <property type="component" value="Unassembled WGS sequence"/>
</dbReference>
<organism evidence="8 9">
    <name type="scientific">Nocardioides flavus</name>
    <name type="common">ex Wang et al. 2016</name>
    <dbReference type="NCBI Taxonomy" id="2058780"/>
    <lineage>
        <taxon>Bacteria</taxon>
        <taxon>Bacillati</taxon>
        <taxon>Actinomycetota</taxon>
        <taxon>Actinomycetes</taxon>
        <taxon>Propionibacteriales</taxon>
        <taxon>Nocardioidaceae</taxon>
        <taxon>Nocardioides</taxon>
    </lineage>
</organism>
<proteinExistence type="predicted"/>
<evidence type="ECO:0000256" key="2">
    <source>
        <dbReference type="ARBA" id="ARBA00022475"/>
    </source>
</evidence>
<sequence length="396" mass="41413">MTERHTTGTGTTAAHVRRVVVVALLGLAVAIPFLNREVPFVFDGALDSPGVLHLLALMLVFGALALTYDLLFGFTGLLSFGHALYFALGVYGTVVVTSELGLGFGSGVLLVLVAGLVLPLVVGAVCLRVKDIAFAMVTLAFAQAGAIFVVRDPLDVTGGELGRSLPFREVPEAFVGIVNTRNVYWLALALVVVVYVVAHVATRSPAGRVWQAIRENERRVEVLGLSPYRYKLTVLVLASFLATACGVVYVLVVGGANPRVTTSTFTLTLLVMVVLGGAGRLWGALVGGMLYTYLDHRLAELATSPSMQDLPAVVRVPLSEPLFALGVLFVIVVLFVPGGVAGLVSRVRPARTGRGGGDVATAVAGGSRTGTVQQPDQAATGAAHDGARHEHEGAAR</sequence>
<evidence type="ECO:0000256" key="4">
    <source>
        <dbReference type="ARBA" id="ARBA00022989"/>
    </source>
</evidence>
<feature type="transmembrane region" description="Helical" evidence="7">
    <location>
        <begin position="12"/>
        <end position="31"/>
    </location>
</feature>
<comment type="caution">
    <text evidence="8">The sequence shown here is derived from an EMBL/GenBank/DDBJ whole genome shotgun (WGS) entry which is preliminary data.</text>
</comment>
<keyword evidence="4 7" id="KW-1133">Transmembrane helix</keyword>
<feature type="region of interest" description="Disordered" evidence="6">
    <location>
        <begin position="352"/>
        <end position="396"/>
    </location>
</feature>
<name>A0ABQ3HJI0_9ACTN</name>
<dbReference type="PANTHER" id="PTHR30482:SF17">
    <property type="entry name" value="ABC TRANSPORTER ATP-BINDING PROTEIN"/>
    <property type="match status" value="1"/>
</dbReference>
<evidence type="ECO:0000256" key="7">
    <source>
        <dbReference type="SAM" id="Phobius"/>
    </source>
</evidence>
<feature type="transmembrane region" description="Helical" evidence="7">
    <location>
        <begin position="265"/>
        <end position="291"/>
    </location>
</feature>
<dbReference type="InterPro" id="IPR043428">
    <property type="entry name" value="LivM-like"/>
</dbReference>
<feature type="transmembrane region" description="Helical" evidence="7">
    <location>
        <begin position="51"/>
        <end position="71"/>
    </location>
</feature>
<evidence type="ECO:0000256" key="6">
    <source>
        <dbReference type="SAM" id="MobiDB-lite"/>
    </source>
</evidence>
<dbReference type="InterPro" id="IPR001851">
    <property type="entry name" value="ABC_transp_permease"/>
</dbReference>
<keyword evidence="9" id="KW-1185">Reference proteome</keyword>
<evidence type="ECO:0000313" key="8">
    <source>
        <dbReference type="EMBL" id="GHE17711.1"/>
    </source>
</evidence>
<dbReference type="PANTHER" id="PTHR30482">
    <property type="entry name" value="HIGH-AFFINITY BRANCHED-CHAIN AMINO ACID TRANSPORT SYSTEM PERMEASE"/>
    <property type="match status" value="1"/>
</dbReference>
<keyword evidence="2" id="KW-1003">Cell membrane</keyword>
<feature type="transmembrane region" description="Helical" evidence="7">
    <location>
        <begin position="183"/>
        <end position="201"/>
    </location>
</feature>
<dbReference type="EMBL" id="BNAD01000005">
    <property type="protein sequence ID" value="GHE17711.1"/>
    <property type="molecule type" value="Genomic_DNA"/>
</dbReference>
<accession>A0ABQ3HJI0</accession>
<reference evidence="9" key="1">
    <citation type="journal article" date="2019" name="Int. J. Syst. Evol. Microbiol.">
        <title>The Global Catalogue of Microorganisms (GCM) 10K type strain sequencing project: providing services to taxonomists for standard genome sequencing and annotation.</title>
        <authorList>
            <consortium name="The Broad Institute Genomics Platform"/>
            <consortium name="The Broad Institute Genome Sequencing Center for Infectious Disease"/>
            <person name="Wu L."/>
            <person name="Ma J."/>
        </authorList>
    </citation>
    <scope>NUCLEOTIDE SEQUENCE [LARGE SCALE GENOMIC DNA]</scope>
    <source>
        <strain evidence="9">CGMCC 1.12791</strain>
    </source>
</reference>
<protein>
    <submittedName>
        <fullName evidence="8">Branched-chain amino acid ABC transporter permease</fullName>
    </submittedName>
</protein>
<feature type="transmembrane region" description="Helical" evidence="7">
    <location>
        <begin position="108"/>
        <end position="127"/>
    </location>
</feature>
<evidence type="ECO:0000256" key="1">
    <source>
        <dbReference type="ARBA" id="ARBA00004651"/>
    </source>
</evidence>
<feature type="transmembrane region" description="Helical" evidence="7">
    <location>
        <begin position="232"/>
        <end position="253"/>
    </location>
</feature>
<dbReference type="CDD" id="cd06581">
    <property type="entry name" value="TM_PBP1_LivM_like"/>
    <property type="match status" value="1"/>
</dbReference>
<keyword evidence="5 7" id="KW-0472">Membrane</keyword>
<feature type="transmembrane region" description="Helical" evidence="7">
    <location>
        <begin position="322"/>
        <end position="344"/>
    </location>
</feature>